<reference evidence="1 2" key="1">
    <citation type="journal article" date="2021" name="Front. Genet.">
        <title>Chromosome-Level Genome Assembly Reveals Significant Gene Expansion in the Toll and IMD Signaling Pathways of Dendrolimus kikuchii.</title>
        <authorList>
            <person name="Zhou J."/>
            <person name="Wu P."/>
            <person name="Xiong Z."/>
            <person name="Liu N."/>
            <person name="Zhao N."/>
            <person name="Ji M."/>
            <person name="Qiu Y."/>
            <person name="Yang B."/>
        </authorList>
    </citation>
    <scope>NUCLEOTIDE SEQUENCE [LARGE SCALE GENOMIC DNA]</scope>
    <source>
        <strain evidence="1">Ann1</strain>
    </source>
</reference>
<evidence type="ECO:0000313" key="2">
    <source>
        <dbReference type="Proteomes" id="UP000824533"/>
    </source>
</evidence>
<gene>
    <name evidence="1" type="ORF">K1T71_010275</name>
</gene>
<comment type="caution">
    <text evidence="1">The sequence shown here is derived from an EMBL/GenBank/DDBJ whole genome shotgun (WGS) entry which is preliminary data.</text>
</comment>
<sequence>MNLAQSQDNDDPIEAAKRMVSNIQQLVGVHNVFGDKKRNFSAFSVFSMTLFGGTFLYVGSFSQLIYLVQVYPNKVESFKVMNCLSATLVPFSKYIFMMTSRTRLRNVFEMSSKGLSLIPQGSNAYMKMMQTFQRGRYASWFVIVNQIFSHVTYLLMPFLLTIFGNHRYLPTTPGDSYGLTPKYETPFYEATFILTSIATAFSAINQTGYIVLFIALLNQELGHFYVVTETLKDICNELEDKEKKHNENSHAADTIEDKLKFCFIHHLFLIRYHNEIQRLYKMIFGAHFLMMTIVLVTTLQTLNSWDMATTILTAATGILPLFIYCFGGELLISAGLEMSKAVYFCGWESMNAKQARIVSIMLCLSQRPLYLTAADIFVMNRETFGKIVQVVYKIYAVFN</sequence>
<evidence type="ECO:0000313" key="1">
    <source>
        <dbReference type="EMBL" id="KAJ0174129.1"/>
    </source>
</evidence>
<organism evidence="1 2">
    <name type="scientific">Dendrolimus kikuchii</name>
    <dbReference type="NCBI Taxonomy" id="765133"/>
    <lineage>
        <taxon>Eukaryota</taxon>
        <taxon>Metazoa</taxon>
        <taxon>Ecdysozoa</taxon>
        <taxon>Arthropoda</taxon>
        <taxon>Hexapoda</taxon>
        <taxon>Insecta</taxon>
        <taxon>Pterygota</taxon>
        <taxon>Neoptera</taxon>
        <taxon>Endopterygota</taxon>
        <taxon>Lepidoptera</taxon>
        <taxon>Glossata</taxon>
        <taxon>Ditrysia</taxon>
        <taxon>Bombycoidea</taxon>
        <taxon>Lasiocampidae</taxon>
        <taxon>Dendrolimus</taxon>
    </lineage>
</organism>
<keyword evidence="2" id="KW-1185">Reference proteome</keyword>
<protein>
    <submittedName>
        <fullName evidence="1">Uncharacterized protein</fullName>
    </submittedName>
</protein>
<proteinExistence type="predicted"/>
<dbReference type="Proteomes" id="UP000824533">
    <property type="component" value="Linkage Group LG18"/>
</dbReference>
<name>A0ACC1CRU6_9NEOP</name>
<dbReference type="EMBL" id="CM034404">
    <property type="protein sequence ID" value="KAJ0174129.1"/>
    <property type="molecule type" value="Genomic_DNA"/>
</dbReference>
<accession>A0ACC1CRU6</accession>